<name>A0ABV5FXT3_9MICC</name>
<keyword evidence="3" id="KW-1185">Reference proteome</keyword>
<evidence type="ECO:0000256" key="1">
    <source>
        <dbReference type="SAM" id="MobiDB-lite"/>
    </source>
</evidence>
<feature type="compositionally biased region" description="Polar residues" evidence="1">
    <location>
        <begin position="1"/>
        <end position="12"/>
    </location>
</feature>
<sequence length="44" mass="4829">MPCRTTTLSSNFRMPPSTALTARRSVPSARCISMTARTSRPSSR</sequence>
<gene>
    <name evidence="2" type="ORF">ACFFX0_09895</name>
</gene>
<reference evidence="2 3" key="1">
    <citation type="submission" date="2024-09" db="EMBL/GenBank/DDBJ databases">
        <authorList>
            <person name="Sun Q."/>
            <person name="Mori K."/>
        </authorList>
    </citation>
    <scope>NUCLEOTIDE SEQUENCE [LARGE SCALE GENOMIC DNA]</scope>
    <source>
        <strain evidence="2 3">CCM 7609</strain>
    </source>
</reference>
<organism evidence="2 3">
    <name type="scientific">Citricoccus parietis</name>
    <dbReference type="NCBI Taxonomy" id="592307"/>
    <lineage>
        <taxon>Bacteria</taxon>
        <taxon>Bacillati</taxon>
        <taxon>Actinomycetota</taxon>
        <taxon>Actinomycetes</taxon>
        <taxon>Micrococcales</taxon>
        <taxon>Micrococcaceae</taxon>
        <taxon>Citricoccus</taxon>
    </lineage>
</organism>
<accession>A0ABV5FXT3</accession>
<proteinExistence type="predicted"/>
<feature type="region of interest" description="Disordered" evidence="1">
    <location>
        <begin position="1"/>
        <end position="27"/>
    </location>
</feature>
<evidence type="ECO:0000313" key="2">
    <source>
        <dbReference type="EMBL" id="MFB9071497.1"/>
    </source>
</evidence>
<evidence type="ECO:0000313" key="3">
    <source>
        <dbReference type="Proteomes" id="UP001589575"/>
    </source>
</evidence>
<comment type="caution">
    <text evidence="2">The sequence shown here is derived from an EMBL/GenBank/DDBJ whole genome shotgun (WGS) entry which is preliminary data.</text>
</comment>
<dbReference type="Proteomes" id="UP001589575">
    <property type="component" value="Unassembled WGS sequence"/>
</dbReference>
<dbReference type="EMBL" id="JBHMFI010000001">
    <property type="protein sequence ID" value="MFB9071497.1"/>
    <property type="molecule type" value="Genomic_DNA"/>
</dbReference>
<protein>
    <submittedName>
        <fullName evidence="2">Uncharacterized protein</fullName>
    </submittedName>
</protein>